<dbReference type="Pfam" id="PF01359">
    <property type="entry name" value="Transposase_1"/>
    <property type="match status" value="1"/>
</dbReference>
<reference evidence="1 2" key="1">
    <citation type="submission" date="2022-01" db="EMBL/GenBank/DDBJ databases">
        <title>A chromosomal length assembly of Cordylochernes scorpioides.</title>
        <authorList>
            <person name="Zeh D."/>
            <person name="Zeh J."/>
        </authorList>
    </citation>
    <scope>NUCLEOTIDE SEQUENCE [LARGE SCALE GENOMIC DNA]</scope>
    <source>
        <strain evidence="1">IN4F17</strain>
        <tissue evidence="1">Whole Body</tissue>
    </source>
</reference>
<dbReference type="InterPro" id="IPR052709">
    <property type="entry name" value="Transposase-MT_Hybrid"/>
</dbReference>
<dbReference type="InterPro" id="IPR036397">
    <property type="entry name" value="RNaseH_sf"/>
</dbReference>
<name>A0ABY6KVX2_9ARAC</name>
<dbReference type="PANTHER" id="PTHR46060">
    <property type="entry name" value="MARINER MOS1 TRANSPOSASE-LIKE PROTEIN"/>
    <property type="match status" value="1"/>
</dbReference>
<dbReference type="EMBL" id="CP092872">
    <property type="protein sequence ID" value="UYV72789.1"/>
    <property type="molecule type" value="Genomic_DNA"/>
</dbReference>
<gene>
    <name evidence="1" type="ORF">LAZ67_10000736</name>
</gene>
<sequence>MLGIWYDSCPNIIGEHLNMKKLCAYFVSRNLTDQQRETRLSICKDLIETSNIDSGILKTIKTGDKTWCFFYPQTKKQSLEWHTPSSLRKKKVRLDKSKGKLMLVVFFEYQGLVYYEFIEEGVTINNQAYKVILVGLCDEIRKKETNYLNQNIGNCYMMIPMLIEPLLRFSSSSEVIENATVELNKLKKIHFDIAFQQLFSTMKHIFIRELLQNGNFEDRLNELEAAPWNYYKMFLRTSG</sequence>
<evidence type="ECO:0000313" key="2">
    <source>
        <dbReference type="Proteomes" id="UP001235939"/>
    </source>
</evidence>
<protein>
    <submittedName>
        <fullName evidence="1">Uncharacterized protein</fullName>
    </submittedName>
</protein>
<dbReference type="Gene3D" id="3.30.420.10">
    <property type="entry name" value="Ribonuclease H-like superfamily/Ribonuclease H"/>
    <property type="match status" value="1"/>
</dbReference>
<accession>A0ABY6KVX2</accession>
<evidence type="ECO:0000313" key="1">
    <source>
        <dbReference type="EMBL" id="UYV72789.1"/>
    </source>
</evidence>
<keyword evidence="2" id="KW-1185">Reference proteome</keyword>
<organism evidence="1 2">
    <name type="scientific">Cordylochernes scorpioides</name>
    <dbReference type="NCBI Taxonomy" id="51811"/>
    <lineage>
        <taxon>Eukaryota</taxon>
        <taxon>Metazoa</taxon>
        <taxon>Ecdysozoa</taxon>
        <taxon>Arthropoda</taxon>
        <taxon>Chelicerata</taxon>
        <taxon>Arachnida</taxon>
        <taxon>Pseudoscorpiones</taxon>
        <taxon>Cheliferoidea</taxon>
        <taxon>Chernetidae</taxon>
        <taxon>Cordylochernes</taxon>
    </lineage>
</organism>
<proteinExistence type="predicted"/>
<dbReference type="Proteomes" id="UP001235939">
    <property type="component" value="Chromosome 10"/>
</dbReference>
<dbReference type="InterPro" id="IPR001888">
    <property type="entry name" value="Transposase_1"/>
</dbReference>
<dbReference type="PANTHER" id="PTHR46060:SF1">
    <property type="entry name" value="MARINER MOS1 TRANSPOSASE-LIKE PROTEIN"/>
    <property type="match status" value="1"/>
</dbReference>